<evidence type="ECO:0000313" key="1">
    <source>
        <dbReference type="EMBL" id="SFB83374.1"/>
    </source>
</evidence>
<keyword evidence="2" id="KW-1185">Reference proteome</keyword>
<dbReference type="InterPro" id="IPR036291">
    <property type="entry name" value="NAD(P)-bd_dom_sf"/>
</dbReference>
<organism evidence="1 2">
    <name type="scientific">Massilia yuzhufengensis</name>
    <dbReference type="NCBI Taxonomy" id="1164594"/>
    <lineage>
        <taxon>Bacteria</taxon>
        <taxon>Pseudomonadati</taxon>
        <taxon>Pseudomonadota</taxon>
        <taxon>Betaproteobacteria</taxon>
        <taxon>Burkholderiales</taxon>
        <taxon>Oxalobacteraceae</taxon>
        <taxon>Telluria group</taxon>
        <taxon>Massilia</taxon>
    </lineage>
</organism>
<dbReference type="Proteomes" id="UP000198639">
    <property type="component" value="Unassembled WGS sequence"/>
</dbReference>
<protein>
    <submittedName>
        <fullName evidence="1">Uncharacterized protein</fullName>
    </submittedName>
</protein>
<sequence length="65" mass="7019">MKKLMIYGATSYTGRTAATYAREAGIDIIIAGRDGAALADLALIAGQRDQRLIWTNPDSRHSPTL</sequence>
<dbReference type="SUPFAM" id="SSF51735">
    <property type="entry name" value="NAD(P)-binding Rossmann-fold domains"/>
    <property type="match status" value="1"/>
</dbReference>
<dbReference type="AlphaFoldDB" id="A0A1I1E8F2"/>
<dbReference type="RefSeq" id="WP_143084494.1">
    <property type="nucleotide sequence ID" value="NZ_FOLD01000002.1"/>
</dbReference>
<dbReference type="EMBL" id="FOLD01000002">
    <property type="protein sequence ID" value="SFB83374.1"/>
    <property type="molecule type" value="Genomic_DNA"/>
</dbReference>
<proteinExistence type="predicted"/>
<accession>A0A1I1E8F2</accession>
<reference evidence="2" key="1">
    <citation type="submission" date="2016-10" db="EMBL/GenBank/DDBJ databases">
        <authorList>
            <person name="Varghese N."/>
            <person name="Submissions S."/>
        </authorList>
    </citation>
    <scope>NUCLEOTIDE SEQUENCE [LARGE SCALE GENOMIC DNA]</scope>
    <source>
        <strain evidence="2">CGMCC 1.12041</strain>
    </source>
</reference>
<dbReference type="STRING" id="1164594.SAMN05216204_10231"/>
<gene>
    <name evidence="1" type="ORF">SAMN05216204_10231</name>
</gene>
<name>A0A1I1E8F2_9BURK</name>
<evidence type="ECO:0000313" key="2">
    <source>
        <dbReference type="Proteomes" id="UP000198639"/>
    </source>
</evidence>